<dbReference type="Pfam" id="PF06100">
    <property type="entry name" value="MCRA"/>
    <property type="match status" value="1"/>
</dbReference>
<evidence type="ECO:0000313" key="2">
    <source>
        <dbReference type="Proteomes" id="UP000187166"/>
    </source>
</evidence>
<gene>
    <name evidence="1" type="ORF">BIV18_04810</name>
</gene>
<name>A0A1U7LZR8_9FIRM</name>
<dbReference type="STRING" id="1465756.BIV18_04810"/>
<dbReference type="PANTHER" id="PTHR37417">
    <property type="entry name" value="67 KDA MYOSIN-CROSS-REACTIVE ANTIGEN FAMILY PROTEIN (AFU_ORTHOLOGUE AFUA_5G09970)"/>
    <property type="match status" value="1"/>
</dbReference>
<organism evidence="1 2">
    <name type="scientific">Peptoniphilus porci</name>
    <dbReference type="NCBI Taxonomy" id="2652280"/>
    <lineage>
        <taxon>Bacteria</taxon>
        <taxon>Bacillati</taxon>
        <taxon>Bacillota</taxon>
        <taxon>Tissierellia</taxon>
        <taxon>Tissierellales</taxon>
        <taxon>Peptoniphilaceae</taxon>
        <taxon>Peptoniphilus</taxon>
    </lineage>
</organism>
<dbReference type="SUPFAM" id="SSF51905">
    <property type="entry name" value="FAD/NAD(P)-binding domain"/>
    <property type="match status" value="1"/>
</dbReference>
<dbReference type="AlphaFoldDB" id="A0A1U7LZR8"/>
<protein>
    <submittedName>
        <fullName evidence="1">Oleate hydratase</fullName>
    </submittedName>
</protein>
<dbReference type="InterPro" id="IPR036188">
    <property type="entry name" value="FAD/NAD-bd_sf"/>
</dbReference>
<keyword evidence="2" id="KW-1185">Reference proteome</keyword>
<proteinExistence type="predicted"/>
<accession>A0A1U7LZR8</accession>
<dbReference type="GO" id="GO:0050151">
    <property type="term" value="F:oleate hydratase activity"/>
    <property type="evidence" value="ECO:0007669"/>
    <property type="project" value="InterPro"/>
</dbReference>
<dbReference type="PANTHER" id="PTHR37417:SF3">
    <property type="entry name" value="MYOSIN-CROSSREACTIVE PROTEIN"/>
    <property type="match status" value="1"/>
</dbReference>
<dbReference type="GO" id="GO:0071949">
    <property type="term" value="F:FAD binding"/>
    <property type="evidence" value="ECO:0007669"/>
    <property type="project" value="InterPro"/>
</dbReference>
<sequence length="598" mass="67647">MEIKTFDERLKLGNGDYDRLVNSRKPKGIDEKKAYIIGTGIAGLSTAGFLIKDAKMDPSKIVFLEKDDIAGGALDGKVLLNSGYVARGGRETGNRFETLWDILSVIPSRENPEMSILDDLYYTNLDDPNFSNCRITKNNGQRYDNGKFNLSKDVIKEIIHLILTPDEKLQGISVEEVLSDEFLESDFWTYYRTMFAFENWHSVLELKLYINRFIHLVGGLPNLSALQFTRYDQYESIVVPMMKWLKDKGVKTEYNFEVSDIEFNITKDKKVATKIIASDSKTGEDKSISLTENDLVFVTTGSLVESSVYGNNNKAPSIDIDTEESFKLWKNIAKKSDDFGHPEVFTSDIDKTNWESATVTVKSKEISSYIEKITKRSPYTGKVVTGGIVSVLDSNWLMSWTINRQGQYIGQPEDEIAVWVYALFTDKEGDYIKKPMKFCTGEEIAKEWLYHIGVPESDIDRLAKETSTVPVFMPYITAQFMPRSFGDRPYVVPKNAVNFAFLGQFVETLDNPGRDTVFTTEYSARCAMEAVYVLTGVEKKVPEVFASRYDIRYVLAGVSVLNDGEKPELDLPFGADAIVGKKIAGTEIEKMLKEYNLI</sequence>
<reference evidence="1 2" key="1">
    <citation type="journal article" date="2016" name="Appl. Environ. Microbiol.">
        <title>Function and Phylogeny of Bacterial Butyryl Coenzyme A:Acetate Transferases and Their Diversity in the Proximal Colon of Swine.</title>
        <authorList>
            <person name="Trachsel J."/>
            <person name="Bayles D.O."/>
            <person name="Looft T."/>
            <person name="Levine U.Y."/>
            <person name="Allen H.K."/>
        </authorList>
    </citation>
    <scope>NUCLEOTIDE SEQUENCE [LARGE SCALE GENOMIC DNA]</scope>
    <source>
        <strain evidence="1 2">35-6-1</strain>
    </source>
</reference>
<dbReference type="Gene3D" id="3.50.50.60">
    <property type="entry name" value="FAD/NAD(P)-binding domain"/>
    <property type="match status" value="3"/>
</dbReference>
<comment type="caution">
    <text evidence="1">The sequence shown here is derived from an EMBL/GenBank/DDBJ whole genome shotgun (WGS) entry which is preliminary data.</text>
</comment>
<dbReference type="GO" id="GO:0006631">
    <property type="term" value="P:fatty acid metabolic process"/>
    <property type="evidence" value="ECO:0007669"/>
    <property type="project" value="InterPro"/>
</dbReference>
<dbReference type="SMR" id="A0A1U7LZR8"/>
<evidence type="ECO:0000313" key="1">
    <source>
        <dbReference type="EMBL" id="OLR64884.1"/>
    </source>
</evidence>
<dbReference type="Proteomes" id="UP000187166">
    <property type="component" value="Unassembled WGS sequence"/>
</dbReference>
<dbReference type="EMBL" id="MJIH01000001">
    <property type="protein sequence ID" value="OLR64884.1"/>
    <property type="molecule type" value="Genomic_DNA"/>
</dbReference>
<dbReference type="InterPro" id="IPR010354">
    <property type="entry name" value="Oleate_hydratase"/>
</dbReference>
<dbReference type="NCBIfam" id="NF010584">
    <property type="entry name" value="PRK13977.1"/>
    <property type="match status" value="1"/>
</dbReference>